<dbReference type="Gene3D" id="3.40.50.300">
    <property type="entry name" value="P-loop containing nucleotide triphosphate hydrolases"/>
    <property type="match status" value="2"/>
</dbReference>
<keyword evidence="3 13" id="KW-0547">Nucleotide-binding</keyword>
<evidence type="ECO:0000313" key="17">
    <source>
        <dbReference type="Proteomes" id="UP000002217"/>
    </source>
</evidence>
<protein>
    <recommendedName>
        <fullName evidence="12 13">Transcription-repair-coupling factor</fullName>
        <shortName evidence="13">TRCF</shortName>
        <ecNumber evidence="13">3.6.4.-</ecNumber>
    </recommendedName>
</protein>
<feature type="domain" description="Helicase C-terminal" evidence="15">
    <location>
        <begin position="844"/>
        <end position="1005"/>
    </location>
</feature>
<evidence type="ECO:0000256" key="1">
    <source>
        <dbReference type="ARBA" id="ARBA00004496"/>
    </source>
</evidence>
<dbReference type="GO" id="GO:0016787">
    <property type="term" value="F:hydrolase activity"/>
    <property type="evidence" value="ECO:0007669"/>
    <property type="project" value="UniProtKB-KW"/>
</dbReference>
<comment type="similarity">
    <text evidence="11 13">In the C-terminal section; belongs to the helicase family. RecG subfamily.</text>
</comment>
<dbReference type="InterPro" id="IPR027417">
    <property type="entry name" value="P-loop_NTPase"/>
</dbReference>
<keyword evidence="17" id="KW-1185">Reference proteome</keyword>
<dbReference type="GO" id="GO:0006355">
    <property type="term" value="P:regulation of DNA-templated transcription"/>
    <property type="evidence" value="ECO:0007669"/>
    <property type="project" value="UniProtKB-UniRule"/>
</dbReference>
<dbReference type="Gene3D" id="3.90.1150.50">
    <property type="entry name" value="Transcription-repair-coupling factor, D7 domain"/>
    <property type="match status" value="1"/>
</dbReference>
<dbReference type="NCBIfam" id="TIGR00580">
    <property type="entry name" value="mfd"/>
    <property type="match status" value="1"/>
</dbReference>
<keyword evidence="2 13" id="KW-0963">Cytoplasm</keyword>
<dbReference type="InterPro" id="IPR037235">
    <property type="entry name" value="TRCF-like_C_D7"/>
</dbReference>
<keyword evidence="6" id="KW-0347">Helicase</keyword>
<dbReference type="EMBL" id="CP001720">
    <property type="protein sequence ID" value="ACV61167.1"/>
    <property type="molecule type" value="Genomic_DNA"/>
</dbReference>
<dbReference type="PROSITE" id="PS51194">
    <property type="entry name" value="HELICASE_CTER"/>
    <property type="match status" value="1"/>
</dbReference>
<dbReference type="GO" id="GO:0005524">
    <property type="term" value="F:ATP binding"/>
    <property type="evidence" value="ECO:0007669"/>
    <property type="project" value="UniProtKB-UniRule"/>
</dbReference>
<evidence type="ECO:0000256" key="12">
    <source>
        <dbReference type="ARBA" id="ARBA00070128"/>
    </source>
</evidence>
<keyword evidence="5 13" id="KW-0378">Hydrolase</keyword>
<dbReference type="PANTHER" id="PTHR47964:SF1">
    <property type="entry name" value="ATP-DEPENDENT DNA HELICASE HOMOLOG RECG, CHLOROPLASTIC"/>
    <property type="match status" value="1"/>
</dbReference>
<comment type="function">
    <text evidence="13">Couples transcription and DNA repair by recognizing RNA polymerase (RNAP) stalled at DNA lesions. Mediates ATP-dependent release of RNAP and its truncated transcript from the DNA, and recruitment of nucleotide excision repair machinery to the damaged site.</text>
</comment>
<comment type="similarity">
    <text evidence="10 13">In the N-terminal section; belongs to the UvrB family.</text>
</comment>
<dbReference type="FunFam" id="3.40.50.300:FF:000546">
    <property type="entry name" value="Transcription-repair-coupling factor"/>
    <property type="match status" value="1"/>
</dbReference>
<dbReference type="Pfam" id="PF17757">
    <property type="entry name" value="UvrB_inter"/>
    <property type="match status" value="1"/>
</dbReference>
<evidence type="ECO:0000259" key="14">
    <source>
        <dbReference type="PROSITE" id="PS51192"/>
    </source>
</evidence>
<keyword evidence="7 13" id="KW-0067">ATP-binding</keyword>
<dbReference type="STRING" id="485916.Dtox_0214"/>
<dbReference type="Pfam" id="PF03461">
    <property type="entry name" value="TRCF"/>
    <property type="match status" value="1"/>
</dbReference>
<evidence type="ECO:0000256" key="10">
    <source>
        <dbReference type="ARBA" id="ARBA00061104"/>
    </source>
</evidence>
<dbReference type="InterPro" id="IPR036101">
    <property type="entry name" value="CarD-like/TRCF_RID_sf"/>
</dbReference>
<evidence type="ECO:0000256" key="6">
    <source>
        <dbReference type="ARBA" id="ARBA00022806"/>
    </source>
</evidence>
<dbReference type="HOGENOM" id="CLU_005122_1_3_9"/>
<dbReference type="Gene3D" id="2.40.10.170">
    <property type="match status" value="1"/>
</dbReference>
<organism evidence="16 17">
    <name type="scientific">Desulfofarcimen acetoxidans (strain ATCC 49208 / DSM 771 / KCTC 5769 / VKM B-1644 / 5575)</name>
    <name type="common">Desulfotomaculum acetoxidans</name>
    <dbReference type="NCBI Taxonomy" id="485916"/>
    <lineage>
        <taxon>Bacteria</taxon>
        <taxon>Bacillati</taxon>
        <taxon>Bacillota</taxon>
        <taxon>Clostridia</taxon>
        <taxon>Eubacteriales</taxon>
        <taxon>Peptococcaceae</taxon>
        <taxon>Desulfofarcimen</taxon>
    </lineage>
</organism>
<dbReference type="AlphaFoldDB" id="C8W311"/>
<evidence type="ECO:0000256" key="7">
    <source>
        <dbReference type="ARBA" id="ARBA00022840"/>
    </source>
</evidence>
<dbReference type="Gene3D" id="3.40.50.11180">
    <property type="match status" value="1"/>
</dbReference>
<dbReference type="SMART" id="SM00982">
    <property type="entry name" value="TRCF"/>
    <property type="match status" value="1"/>
</dbReference>
<dbReference type="GO" id="GO:0003678">
    <property type="term" value="F:DNA helicase activity"/>
    <property type="evidence" value="ECO:0007669"/>
    <property type="project" value="TreeGrafter"/>
</dbReference>
<evidence type="ECO:0000313" key="16">
    <source>
        <dbReference type="EMBL" id="ACV61167.1"/>
    </source>
</evidence>
<dbReference type="eggNOG" id="COG1197">
    <property type="taxonomic scope" value="Bacteria"/>
</dbReference>
<dbReference type="SMART" id="SM00487">
    <property type="entry name" value="DEXDc"/>
    <property type="match status" value="1"/>
</dbReference>
<dbReference type="OrthoDB" id="9804325at2"/>
<dbReference type="InterPro" id="IPR001650">
    <property type="entry name" value="Helicase_C-like"/>
</dbReference>
<evidence type="ECO:0000256" key="13">
    <source>
        <dbReference type="HAMAP-Rule" id="MF_00969"/>
    </source>
</evidence>
<dbReference type="InterPro" id="IPR047112">
    <property type="entry name" value="RecG/Mfd"/>
</dbReference>
<dbReference type="EC" id="3.6.4.-" evidence="13"/>
<feature type="domain" description="Helicase ATP-binding" evidence="14">
    <location>
        <begin position="669"/>
        <end position="830"/>
    </location>
</feature>
<accession>C8W311</accession>
<dbReference type="InterPro" id="IPR011545">
    <property type="entry name" value="DEAD/DEAH_box_helicase_dom"/>
</dbReference>
<evidence type="ECO:0000256" key="5">
    <source>
        <dbReference type="ARBA" id="ARBA00022801"/>
    </source>
</evidence>
<dbReference type="SMART" id="SM00490">
    <property type="entry name" value="HELICc"/>
    <property type="match status" value="1"/>
</dbReference>
<proteinExistence type="inferred from homology"/>
<name>C8W311_DESAS</name>
<dbReference type="PANTHER" id="PTHR47964">
    <property type="entry name" value="ATP-DEPENDENT DNA HELICASE HOMOLOG RECG, CHLOROPLASTIC"/>
    <property type="match status" value="1"/>
</dbReference>
<dbReference type="Proteomes" id="UP000002217">
    <property type="component" value="Chromosome"/>
</dbReference>
<dbReference type="SUPFAM" id="SSF141259">
    <property type="entry name" value="CarD-like"/>
    <property type="match status" value="1"/>
</dbReference>
<dbReference type="KEGG" id="dae:Dtox_0214"/>
<evidence type="ECO:0000256" key="11">
    <source>
        <dbReference type="ARBA" id="ARBA00061399"/>
    </source>
</evidence>
<dbReference type="Pfam" id="PF00270">
    <property type="entry name" value="DEAD"/>
    <property type="match status" value="1"/>
</dbReference>
<dbReference type="RefSeq" id="WP_015755888.1">
    <property type="nucleotide sequence ID" value="NC_013216.1"/>
</dbReference>
<dbReference type="PROSITE" id="PS51192">
    <property type="entry name" value="HELICASE_ATP_BIND_1"/>
    <property type="match status" value="1"/>
</dbReference>
<evidence type="ECO:0000256" key="4">
    <source>
        <dbReference type="ARBA" id="ARBA00022763"/>
    </source>
</evidence>
<dbReference type="InterPro" id="IPR003711">
    <property type="entry name" value="CarD-like/TRCF_RID"/>
</dbReference>
<dbReference type="SUPFAM" id="SSF52540">
    <property type="entry name" value="P-loop containing nucleoside triphosphate hydrolases"/>
    <property type="match status" value="4"/>
</dbReference>
<gene>
    <name evidence="13" type="primary">mfd</name>
    <name evidence="16" type="ordered locus">Dtox_0214</name>
</gene>
<dbReference type="InterPro" id="IPR014001">
    <property type="entry name" value="Helicase_ATP-bd"/>
</dbReference>
<dbReference type="GO" id="GO:0003684">
    <property type="term" value="F:damaged DNA binding"/>
    <property type="evidence" value="ECO:0007669"/>
    <property type="project" value="InterPro"/>
</dbReference>
<sequence length="1197" mass="136639">MNGFVNGIKEWLLQPLINTPEFIDLQNGLAKNRRCQVVSGLSSAQKSFVIAGLVQAMRQTALIITASDQEAAGLTEDLKNLLPDLKVMTFPARRLLPYQVFAYSKEILRQRMEVLESLCRGENPVIIAPVEALMRRLGPCADFCSARLELNVGQRYELPQMVSCLHEHGYERVNLVESHGQFSVRGGILDIYPITGINPVRVEFFDDEVDSIRIFNPGTQRSEENMSQMQIFPVREMVVRQGDWERAYQALSQEYQYRRRNLDKKSDSEVLDNLSRCEEVLDNISQAKYFDSIEQYLPYFYDEDITLLNYIKAESLVLVDEPSRLQENTDLLQRERTETYSELMKAGRVLPGQFKGYTDWAGIHKQITGFRAIYFSFLPRQASLWRSCNTVNFPVKTMQNFMGKVEMLAEEIRHYKMSRYGVVLLVKNSDRAAQLVLSLRDYDLEALYLKKDLSEYPHLNVQEDMPDSKTKYKVDRGRGQIVILPMHLSNGFELVSGKLAVITETEIYGHRKKPSVQRQRVQDKMELFAELKTGDYVVHVNHGIGRYDGVVQLTIGDVKRDYLLVKYAGEDKLYIPTDQVEMIQKYLGSEGGTPKLSRLGGAEWSRVKSKVKEAVKEMAQELLALYAAREAVQGHPFSKDTVWQQEFEAAFPYEETPDQLKAIEEVKADMERPRPMDRLLCGDVGYGKTEVALRAAFKAVMDGKQVAVLVPTTILAQQHFNTFKERFAKYPVNIAMLSRFITARRQRQIVQELLLGQVDIVIGTHRLVQDDIKFKDLGLVVVDEEQRFGVTHKEKLKQLRQNVDVLTLTATPIPRTLHMSIVGVRDTSLLETPPEDRIPVQTYVLEEEPVIVREAIRRELGRGGQVYYVHNRVADLDRVAGWLKGLVPDAAIAIGHGQMKEDRLENVMLDFMNKKFDILLCTTIIETGLDIQNVNTLIVKDADYMGLAQLYQLRGRVGRTNRLAYAYCTFRGDKVMSELAEKRLSAVREFTEFGSGYKIAMRDLEIRGAGNILGPEQHGHIAAVGFDLYCRLLEEAVLEAKGGENAKPIETLVELPVTAYIPDEYVIDLNQKVELYKRMANIRDIKMLSEMEDELIDRFGDIPEPVLNLLAVTRIKALAVNLKIKNISRINGYYRLQFAASHDLTGEKLITVSEKYGGKVKFNHAEGEFEIRLQTVSKDQETRLTMSRLESLLMNLL</sequence>
<comment type="subcellular location">
    <subcellularLocation>
        <location evidence="1 13">Cytoplasm</location>
    </subcellularLocation>
</comment>
<keyword evidence="8 13" id="KW-0238">DNA-binding</keyword>
<dbReference type="SUPFAM" id="SSF143517">
    <property type="entry name" value="TRCF domain-like"/>
    <property type="match status" value="1"/>
</dbReference>
<dbReference type="HAMAP" id="MF_00969">
    <property type="entry name" value="TRCF"/>
    <property type="match status" value="1"/>
</dbReference>
<reference evidence="16 17" key="1">
    <citation type="journal article" date="2009" name="Stand. Genomic Sci.">
        <title>Complete genome sequence of Desulfotomaculum acetoxidans type strain (5575).</title>
        <authorList>
            <person name="Spring S."/>
            <person name="Lapidus A."/>
            <person name="Schroder M."/>
            <person name="Gleim D."/>
            <person name="Sims D."/>
            <person name="Meincke L."/>
            <person name="Glavina Del Rio T."/>
            <person name="Tice H."/>
            <person name="Copeland A."/>
            <person name="Cheng J.F."/>
            <person name="Lucas S."/>
            <person name="Chen F."/>
            <person name="Nolan M."/>
            <person name="Bruce D."/>
            <person name="Goodwin L."/>
            <person name="Pitluck S."/>
            <person name="Ivanova N."/>
            <person name="Mavromatis K."/>
            <person name="Mikhailova N."/>
            <person name="Pati A."/>
            <person name="Chen A."/>
            <person name="Palaniappan K."/>
            <person name="Land M."/>
            <person name="Hauser L."/>
            <person name="Chang Y.J."/>
            <person name="Jeffries C.D."/>
            <person name="Chain P."/>
            <person name="Saunders E."/>
            <person name="Brettin T."/>
            <person name="Detter J.C."/>
            <person name="Goker M."/>
            <person name="Bristow J."/>
            <person name="Eisen J.A."/>
            <person name="Markowitz V."/>
            <person name="Hugenholtz P."/>
            <person name="Kyrpides N.C."/>
            <person name="Klenk H.P."/>
            <person name="Han C."/>
        </authorList>
    </citation>
    <scope>NUCLEOTIDE SEQUENCE [LARGE SCALE GENOMIC DNA]</scope>
    <source>
        <strain evidence="17">ATCC 49208 / DSM 771 / VKM B-1644</strain>
    </source>
</reference>
<dbReference type="Pfam" id="PF00271">
    <property type="entry name" value="Helicase_C"/>
    <property type="match status" value="1"/>
</dbReference>
<dbReference type="CDD" id="cd17991">
    <property type="entry name" value="DEXHc_TRCF"/>
    <property type="match status" value="1"/>
</dbReference>
<dbReference type="Pfam" id="PF02559">
    <property type="entry name" value="CarD_TRCF_RID"/>
    <property type="match status" value="1"/>
</dbReference>
<evidence type="ECO:0000256" key="3">
    <source>
        <dbReference type="ARBA" id="ARBA00022741"/>
    </source>
</evidence>
<dbReference type="InterPro" id="IPR004576">
    <property type="entry name" value="Mfd"/>
</dbReference>
<dbReference type="InterPro" id="IPR005118">
    <property type="entry name" value="TRCF_C"/>
</dbReference>
<dbReference type="Gene3D" id="3.30.2060.10">
    <property type="entry name" value="Penicillin-binding protein 1b domain"/>
    <property type="match status" value="1"/>
</dbReference>
<keyword evidence="9 13" id="KW-0234">DNA repair</keyword>
<evidence type="ECO:0000256" key="9">
    <source>
        <dbReference type="ARBA" id="ARBA00023204"/>
    </source>
</evidence>
<keyword evidence="4 13" id="KW-0227">DNA damage</keyword>
<evidence type="ECO:0000256" key="8">
    <source>
        <dbReference type="ARBA" id="ARBA00023125"/>
    </source>
</evidence>
<evidence type="ECO:0000256" key="2">
    <source>
        <dbReference type="ARBA" id="ARBA00022490"/>
    </source>
</evidence>
<dbReference type="SMART" id="SM01058">
    <property type="entry name" value="CarD_TRCF"/>
    <property type="match status" value="1"/>
</dbReference>
<dbReference type="InterPro" id="IPR041471">
    <property type="entry name" value="UvrB_inter"/>
</dbReference>
<evidence type="ECO:0000259" key="15">
    <source>
        <dbReference type="PROSITE" id="PS51194"/>
    </source>
</evidence>
<dbReference type="GO" id="GO:0000716">
    <property type="term" value="P:transcription-coupled nucleotide-excision repair, DNA damage recognition"/>
    <property type="evidence" value="ECO:0007669"/>
    <property type="project" value="UniProtKB-UniRule"/>
</dbReference>
<dbReference type="GO" id="GO:0005737">
    <property type="term" value="C:cytoplasm"/>
    <property type="evidence" value="ECO:0007669"/>
    <property type="project" value="UniProtKB-SubCell"/>
</dbReference>